<evidence type="ECO:0000313" key="4">
    <source>
        <dbReference type="Proteomes" id="UP000464468"/>
    </source>
</evidence>
<dbReference type="AlphaFoldDB" id="A0A7Z2S510"/>
<dbReference type="Gene3D" id="1.10.3730.20">
    <property type="match status" value="1"/>
</dbReference>
<dbReference type="Pfam" id="PF00892">
    <property type="entry name" value="EamA"/>
    <property type="match status" value="1"/>
</dbReference>
<dbReference type="KEGG" id="schy:GVO57_02285"/>
<evidence type="ECO:0000256" key="1">
    <source>
        <dbReference type="SAM" id="Phobius"/>
    </source>
</evidence>
<dbReference type="InterPro" id="IPR000620">
    <property type="entry name" value="EamA_dom"/>
</dbReference>
<protein>
    <submittedName>
        <fullName evidence="3">EamA family transporter</fullName>
    </submittedName>
</protein>
<feature type="transmembrane region" description="Helical" evidence="1">
    <location>
        <begin position="212"/>
        <end position="236"/>
    </location>
</feature>
<dbReference type="Proteomes" id="UP000464468">
    <property type="component" value="Chromosome"/>
</dbReference>
<dbReference type="InterPro" id="IPR037185">
    <property type="entry name" value="EmrE-like"/>
</dbReference>
<evidence type="ECO:0000313" key="3">
    <source>
        <dbReference type="EMBL" id="QHL89863.1"/>
    </source>
</evidence>
<dbReference type="EMBL" id="CP047895">
    <property type="protein sequence ID" value="QHL89863.1"/>
    <property type="molecule type" value="Genomic_DNA"/>
</dbReference>
<dbReference type="SUPFAM" id="SSF103481">
    <property type="entry name" value="Multidrug resistance efflux transporter EmrE"/>
    <property type="match status" value="2"/>
</dbReference>
<organism evidence="3 4">
    <name type="scientific">Sphingomonas changnyeongensis</name>
    <dbReference type="NCBI Taxonomy" id="2698679"/>
    <lineage>
        <taxon>Bacteria</taxon>
        <taxon>Pseudomonadati</taxon>
        <taxon>Pseudomonadota</taxon>
        <taxon>Alphaproteobacteria</taxon>
        <taxon>Sphingomonadales</taxon>
        <taxon>Sphingomonadaceae</taxon>
        <taxon>Sphingomonas</taxon>
    </lineage>
</organism>
<feature type="transmembrane region" description="Helical" evidence="1">
    <location>
        <begin position="116"/>
        <end position="135"/>
    </location>
</feature>
<feature type="transmembrane region" description="Helical" evidence="1">
    <location>
        <begin position="89"/>
        <end position="110"/>
    </location>
</feature>
<feature type="transmembrane region" description="Helical" evidence="1">
    <location>
        <begin position="180"/>
        <end position="200"/>
    </location>
</feature>
<keyword evidence="1" id="KW-0812">Transmembrane</keyword>
<dbReference type="GO" id="GO:0016020">
    <property type="term" value="C:membrane"/>
    <property type="evidence" value="ECO:0007669"/>
    <property type="project" value="InterPro"/>
</dbReference>
<sequence length="286" mass="29574">MKAEVLAVVLGLVSAVTLALVNTAVKIAGDILVARSVLSVTAALVTLPGLLLVGAPDPGTVAALVWAIPAHLFYQFCLVRAMTHGDLSLVFPVMRGLAPLLTAISAWGLLGERLNPAGWAALLVATAAIIVFALPPRGVSLRRHPDARALLWAGGTAIGVALYSATDARGVRAGSDPLDYIVWLFLLDWVGITLVALTLRRRAYLAAAVMQWRTAVTAGLLSVASFGAALFAMTLVEVAKVSALRETAVVFAALMGALLLKEGFGGRRIAAAAVLAAALIALQFAG</sequence>
<keyword evidence="4" id="KW-1185">Reference proteome</keyword>
<feature type="transmembrane region" description="Helical" evidence="1">
    <location>
        <begin position="147"/>
        <end position="165"/>
    </location>
</feature>
<feature type="transmembrane region" description="Helical" evidence="1">
    <location>
        <begin position="6"/>
        <end position="25"/>
    </location>
</feature>
<evidence type="ECO:0000259" key="2">
    <source>
        <dbReference type="Pfam" id="PF00892"/>
    </source>
</evidence>
<accession>A0A7Z2S510</accession>
<gene>
    <name evidence="3" type="ORF">GVO57_02285</name>
</gene>
<keyword evidence="1" id="KW-0472">Membrane</keyword>
<name>A0A7Z2S510_9SPHN</name>
<keyword evidence="1" id="KW-1133">Transmembrane helix</keyword>
<proteinExistence type="predicted"/>
<reference evidence="3 4" key="1">
    <citation type="submission" date="2020-01" db="EMBL/GenBank/DDBJ databases">
        <title>Sphingomonas sp. C33 whole genome sequece.</title>
        <authorList>
            <person name="Park C."/>
        </authorList>
    </citation>
    <scope>NUCLEOTIDE SEQUENCE [LARGE SCALE GENOMIC DNA]</scope>
    <source>
        <strain evidence="3 4">C33</strain>
    </source>
</reference>
<feature type="transmembrane region" description="Helical" evidence="1">
    <location>
        <begin position="59"/>
        <end position="77"/>
    </location>
</feature>
<feature type="domain" description="EamA" evidence="2">
    <location>
        <begin position="149"/>
        <end position="280"/>
    </location>
</feature>
<dbReference type="RefSeq" id="WP_160591492.1">
    <property type="nucleotide sequence ID" value="NZ_CP047895.1"/>
</dbReference>
<feature type="transmembrane region" description="Helical" evidence="1">
    <location>
        <begin position="269"/>
        <end position="285"/>
    </location>
</feature>
<feature type="transmembrane region" description="Helical" evidence="1">
    <location>
        <begin position="32"/>
        <end position="53"/>
    </location>
</feature>